<comment type="caution">
    <text evidence="1">The sequence shown here is derived from an EMBL/GenBank/DDBJ whole genome shotgun (WGS) entry which is preliminary data.</text>
</comment>
<dbReference type="RefSeq" id="WP_343331759.1">
    <property type="nucleotide sequence ID" value="NZ_JAPOHD010000007.1"/>
</dbReference>
<sequence>MKITKTIALFIIGLILFQSCSSEKNGDDDVWNYALSRMDDFSLSVYITAHTVNRMFASEEGKREVISLLRCNGITKVYMEVYRSGLVISPEFMKECVQFLQQNEFEVVGGIATVPGGNFGVKQEGTLGWFNWQNPKTQNDLREVIEDAASIFDTFIVDDFLCTADTSRESKLAKGEQSWSEYRRSLLTELATTVFIEPAKAINPDIEMIIKFPQWYDRFHLFGYDVAATPALFDGVWVGTETRGQYTQRFGFVQPYEGFINYRWIKTLAGDKIGGAWFDHGDCDDLDFIEQAYQSVLAGARELVIFNFSSFITGHPGHHLLRQDFEKLANLAAVVAKSPVQGVVGYKPPNSDAGGDLYLMDYIGMFGISLVPESKYPEDAKVIFLPTQAATDDDVVEKAIRSLENGAKIIMTTGFLSKAKGGKKLARLANLKWPLQPQKTETKSVINKGKIDTLPFPLFMDYKIATEEGATVVLQAGDSGSSAFMVQNKYKNICVLNTHTFSQEDFDAVGEVLLCPRQLGLLEFPKEWVNTIRNVFNYGNEQEINAPSRVTFQQLADGSFVLHNYNKKKTTVELQLNQDIALTDKFSGNKLETNGGVLKVEMTPRSRIWCELKN</sequence>
<protein>
    <submittedName>
        <fullName evidence="1">Uncharacterized protein</fullName>
    </submittedName>
</protein>
<dbReference type="PROSITE" id="PS51257">
    <property type="entry name" value="PROKAR_LIPOPROTEIN"/>
    <property type="match status" value="1"/>
</dbReference>
<accession>A0A9X3F445</accession>
<dbReference type="EMBL" id="JAPOHD010000007">
    <property type="protein sequence ID" value="MCY1719422.1"/>
    <property type="molecule type" value="Genomic_DNA"/>
</dbReference>
<organism evidence="1 2">
    <name type="scientific">Draconibacterium aestuarii</name>
    <dbReference type="NCBI Taxonomy" id="2998507"/>
    <lineage>
        <taxon>Bacteria</taxon>
        <taxon>Pseudomonadati</taxon>
        <taxon>Bacteroidota</taxon>
        <taxon>Bacteroidia</taxon>
        <taxon>Marinilabiliales</taxon>
        <taxon>Prolixibacteraceae</taxon>
        <taxon>Draconibacterium</taxon>
    </lineage>
</organism>
<gene>
    <name evidence="1" type="ORF">OU798_03665</name>
</gene>
<dbReference type="AlphaFoldDB" id="A0A9X3F445"/>
<evidence type="ECO:0000313" key="1">
    <source>
        <dbReference type="EMBL" id="MCY1719422.1"/>
    </source>
</evidence>
<name>A0A9X3F445_9BACT</name>
<proteinExistence type="predicted"/>
<reference evidence="1" key="1">
    <citation type="submission" date="2022-11" db="EMBL/GenBank/DDBJ databases">
        <title>Marilongibacter aestuarii gen. nov., sp. nov., isolated from tidal flat sediment.</title>
        <authorList>
            <person name="Jiayan W."/>
        </authorList>
    </citation>
    <scope>NUCLEOTIDE SEQUENCE</scope>
    <source>
        <strain evidence="1">Z1-6</strain>
    </source>
</reference>
<dbReference type="Proteomes" id="UP001145087">
    <property type="component" value="Unassembled WGS sequence"/>
</dbReference>
<keyword evidence="2" id="KW-1185">Reference proteome</keyword>
<evidence type="ECO:0000313" key="2">
    <source>
        <dbReference type="Proteomes" id="UP001145087"/>
    </source>
</evidence>